<feature type="compositionally biased region" description="Polar residues" evidence="1">
    <location>
        <begin position="53"/>
        <end position="66"/>
    </location>
</feature>
<protein>
    <submittedName>
        <fullName evidence="3">Uncharacterized protein</fullName>
    </submittedName>
</protein>
<evidence type="ECO:0000313" key="2">
    <source>
        <dbReference type="Proteomes" id="UP000887574"/>
    </source>
</evidence>
<proteinExistence type="predicted"/>
<sequence length="73" mass="7305">MAESAKNALESAFAKTKEVLNSAAESTKGLANQALENVKNVMPGQGGNAPAPTANTIDPSISTAAPGQPPVTQ</sequence>
<dbReference type="WBParaSite" id="jg18253">
    <property type="protein sequence ID" value="jg18253"/>
    <property type="gene ID" value="jg18253"/>
</dbReference>
<dbReference type="AlphaFoldDB" id="A0A915DDE7"/>
<evidence type="ECO:0000256" key="1">
    <source>
        <dbReference type="SAM" id="MobiDB-lite"/>
    </source>
</evidence>
<accession>A0A915DDE7</accession>
<feature type="region of interest" description="Disordered" evidence="1">
    <location>
        <begin position="41"/>
        <end position="73"/>
    </location>
</feature>
<evidence type="ECO:0000313" key="3">
    <source>
        <dbReference type="WBParaSite" id="jg18253"/>
    </source>
</evidence>
<dbReference type="Proteomes" id="UP000887574">
    <property type="component" value="Unplaced"/>
</dbReference>
<reference evidence="3" key="1">
    <citation type="submission" date="2022-11" db="UniProtKB">
        <authorList>
            <consortium name="WormBaseParasite"/>
        </authorList>
    </citation>
    <scope>IDENTIFICATION</scope>
</reference>
<keyword evidence="2" id="KW-1185">Reference proteome</keyword>
<organism evidence="2 3">
    <name type="scientific">Ditylenchus dipsaci</name>
    <dbReference type="NCBI Taxonomy" id="166011"/>
    <lineage>
        <taxon>Eukaryota</taxon>
        <taxon>Metazoa</taxon>
        <taxon>Ecdysozoa</taxon>
        <taxon>Nematoda</taxon>
        <taxon>Chromadorea</taxon>
        <taxon>Rhabditida</taxon>
        <taxon>Tylenchina</taxon>
        <taxon>Tylenchomorpha</taxon>
        <taxon>Sphaerularioidea</taxon>
        <taxon>Anguinidae</taxon>
        <taxon>Anguininae</taxon>
        <taxon>Ditylenchus</taxon>
    </lineage>
</organism>
<name>A0A915DDE7_9BILA</name>